<dbReference type="InterPro" id="IPR015943">
    <property type="entry name" value="WD40/YVTN_repeat-like_dom_sf"/>
</dbReference>
<dbReference type="EMBL" id="JBHUFA010000001">
    <property type="protein sequence ID" value="MFD1694524.1"/>
    <property type="molecule type" value="Genomic_DNA"/>
</dbReference>
<comment type="caution">
    <text evidence="2">The sequence shown here is derived from an EMBL/GenBank/DDBJ whole genome shotgun (WGS) entry which is preliminary data.</text>
</comment>
<feature type="domain" description="Pyrrolo-quinoline quinone repeat" evidence="1">
    <location>
        <begin position="143"/>
        <end position="376"/>
    </location>
</feature>
<gene>
    <name evidence="2" type="ORF">ACFSC7_03280</name>
</gene>
<sequence length="455" mass="46594">MTASVRAPRNTRRALAPLTAVLLLGVSLAGCGSVSEFTSGMNPWGKEKILPGERKALFETADPALAATARPASIGNATGGQSWTTVGGNAENNPGNVAVSVSGSRAWRASIGSSGGGFTSDALRSYARPVSDGSRVFVYKPSGEVVALGTNGGRVWSKSLRPEGEKGLAPGGGVAVSDGRLYVATAYRKMAALDAASGQVIWEADLPTPARGAPAVGQGKVYVVSQSNEVYALSLQDGSQVWSYTGIEETAGVLSAAAPAVSGKAVVVPFSSGEVMAIDSESGEAVWIDGVNRGIRTFALSGLSDVSASPVIADGIVYATGVSGRTIAASLKTGTREWAQDLGSVHTPVVSGNALFMVDLDDRLVALDRKTGETLWLTALPKPEKKKQRRNWAGPLLANGALVVMSSDGRIAQVDAASGKIMATNDVGTDVYVSPIAAGGRMIVLDGDDAVAAFN</sequence>
<dbReference type="Proteomes" id="UP001597327">
    <property type="component" value="Unassembled WGS sequence"/>
</dbReference>
<dbReference type="PANTHER" id="PTHR34512">
    <property type="entry name" value="CELL SURFACE PROTEIN"/>
    <property type="match status" value="1"/>
</dbReference>
<dbReference type="PANTHER" id="PTHR34512:SF30">
    <property type="entry name" value="OUTER MEMBRANE PROTEIN ASSEMBLY FACTOR BAMB"/>
    <property type="match status" value="1"/>
</dbReference>
<dbReference type="RefSeq" id="WP_149891633.1">
    <property type="nucleotide sequence ID" value="NZ_JBHUFA010000001.1"/>
</dbReference>
<dbReference type="InterPro" id="IPR018391">
    <property type="entry name" value="PQQ_b-propeller_rpt"/>
</dbReference>
<keyword evidence="3" id="KW-1185">Reference proteome</keyword>
<evidence type="ECO:0000313" key="3">
    <source>
        <dbReference type="Proteomes" id="UP001597327"/>
    </source>
</evidence>
<protein>
    <submittedName>
        <fullName evidence="2">PQQ-binding-like beta-propeller repeat protein</fullName>
    </submittedName>
</protein>
<dbReference type="SUPFAM" id="SSF50998">
    <property type="entry name" value="Quinoprotein alcohol dehydrogenase-like"/>
    <property type="match status" value="1"/>
</dbReference>
<dbReference type="InterPro" id="IPR011047">
    <property type="entry name" value="Quinoprotein_ADH-like_sf"/>
</dbReference>
<organism evidence="2 3">
    <name type="scientific">Roseibium aestuarii</name>
    <dbReference type="NCBI Taxonomy" id="2600299"/>
    <lineage>
        <taxon>Bacteria</taxon>
        <taxon>Pseudomonadati</taxon>
        <taxon>Pseudomonadota</taxon>
        <taxon>Alphaproteobacteria</taxon>
        <taxon>Hyphomicrobiales</taxon>
        <taxon>Stappiaceae</taxon>
        <taxon>Roseibium</taxon>
    </lineage>
</organism>
<dbReference type="SMART" id="SM00564">
    <property type="entry name" value="PQQ"/>
    <property type="match status" value="6"/>
</dbReference>
<proteinExistence type="predicted"/>
<accession>A0ABW4JR42</accession>
<feature type="domain" description="Pyrrolo-quinoline quinone repeat" evidence="1">
    <location>
        <begin position="394"/>
        <end position="455"/>
    </location>
</feature>
<evidence type="ECO:0000259" key="1">
    <source>
        <dbReference type="Pfam" id="PF13360"/>
    </source>
</evidence>
<evidence type="ECO:0000313" key="2">
    <source>
        <dbReference type="EMBL" id="MFD1694524.1"/>
    </source>
</evidence>
<dbReference type="Gene3D" id="2.130.10.10">
    <property type="entry name" value="YVTN repeat-like/Quinoprotein amine dehydrogenase"/>
    <property type="match status" value="1"/>
</dbReference>
<dbReference type="Pfam" id="PF13360">
    <property type="entry name" value="PQQ_2"/>
    <property type="match status" value="2"/>
</dbReference>
<dbReference type="InterPro" id="IPR002372">
    <property type="entry name" value="PQQ_rpt_dom"/>
</dbReference>
<dbReference type="PROSITE" id="PS51257">
    <property type="entry name" value="PROKAR_LIPOPROTEIN"/>
    <property type="match status" value="1"/>
</dbReference>
<name>A0ABW4JR42_9HYPH</name>
<reference evidence="3" key="1">
    <citation type="journal article" date="2019" name="Int. J. Syst. Evol. Microbiol.">
        <title>The Global Catalogue of Microorganisms (GCM) 10K type strain sequencing project: providing services to taxonomists for standard genome sequencing and annotation.</title>
        <authorList>
            <consortium name="The Broad Institute Genomics Platform"/>
            <consortium name="The Broad Institute Genome Sequencing Center for Infectious Disease"/>
            <person name="Wu L."/>
            <person name="Ma J."/>
        </authorList>
    </citation>
    <scope>NUCLEOTIDE SEQUENCE [LARGE SCALE GENOMIC DNA]</scope>
    <source>
        <strain evidence="3">JCM 3369</strain>
    </source>
</reference>